<dbReference type="InterPro" id="IPR001633">
    <property type="entry name" value="EAL_dom"/>
</dbReference>
<feature type="transmembrane region" description="Helical" evidence="1">
    <location>
        <begin position="153"/>
        <end position="172"/>
    </location>
</feature>
<dbReference type="EMBL" id="JBHTCC010000005">
    <property type="protein sequence ID" value="MFC7300014.1"/>
    <property type="molecule type" value="Genomic_DNA"/>
</dbReference>
<feature type="transmembrane region" description="Helical" evidence="1">
    <location>
        <begin position="37"/>
        <end position="59"/>
    </location>
</feature>
<feature type="domain" description="EAL" evidence="2">
    <location>
        <begin position="435"/>
        <end position="689"/>
    </location>
</feature>
<dbReference type="Pfam" id="PF00563">
    <property type="entry name" value="EAL"/>
    <property type="match status" value="1"/>
</dbReference>
<protein>
    <submittedName>
        <fullName evidence="4">Bifunctional diguanylate cyclase/phosphodiesterase</fullName>
    </submittedName>
</protein>
<dbReference type="CDD" id="cd01949">
    <property type="entry name" value="GGDEF"/>
    <property type="match status" value="1"/>
</dbReference>
<dbReference type="SUPFAM" id="SSF141868">
    <property type="entry name" value="EAL domain-like"/>
    <property type="match status" value="1"/>
</dbReference>
<keyword evidence="1" id="KW-1133">Transmembrane helix</keyword>
<proteinExistence type="predicted"/>
<feature type="transmembrane region" description="Helical" evidence="1">
    <location>
        <begin position="71"/>
        <end position="90"/>
    </location>
</feature>
<dbReference type="Proteomes" id="UP001596379">
    <property type="component" value="Unassembled WGS sequence"/>
</dbReference>
<evidence type="ECO:0000313" key="5">
    <source>
        <dbReference type="Proteomes" id="UP001596379"/>
    </source>
</evidence>
<dbReference type="SMART" id="SM00267">
    <property type="entry name" value="GGDEF"/>
    <property type="match status" value="1"/>
</dbReference>
<dbReference type="InterPro" id="IPR029787">
    <property type="entry name" value="Nucleotide_cyclase"/>
</dbReference>
<dbReference type="Gene3D" id="3.30.70.270">
    <property type="match status" value="1"/>
</dbReference>
<dbReference type="NCBIfam" id="TIGR00254">
    <property type="entry name" value="GGDEF"/>
    <property type="match status" value="1"/>
</dbReference>
<name>A0ABW2J942_9BURK</name>
<reference evidence="5" key="1">
    <citation type="journal article" date="2019" name="Int. J. Syst. Evol. Microbiol.">
        <title>The Global Catalogue of Microorganisms (GCM) 10K type strain sequencing project: providing services to taxonomists for standard genome sequencing and annotation.</title>
        <authorList>
            <consortium name="The Broad Institute Genomics Platform"/>
            <consortium name="The Broad Institute Genome Sequencing Center for Infectious Disease"/>
            <person name="Wu L."/>
            <person name="Ma J."/>
        </authorList>
    </citation>
    <scope>NUCLEOTIDE SEQUENCE [LARGE SCALE GENOMIC DNA]</scope>
    <source>
        <strain evidence="5">CCUG 36956</strain>
    </source>
</reference>
<evidence type="ECO:0000256" key="1">
    <source>
        <dbReference type="SAM" id="Phobius"/>
    </source>
</evidence>
<keyword evidence="1" id="KW-0812">Transmembrane</keyword>
<keyword evidence="1" id="KW-0472">Membrane</keyword>
<dbReference type="RefSeq" id="WP_382236811.1">
    <property type="nucleotide sequence ID" value="NZ_JBHTCC010000005.1"/>
</dbReference>
<evidence type="ECO:0000259" key="2">
    <source>
        <dbReference type="PROSITE" id="PS50883"/>
    </source>
</evidence>
<evidence type="ECO:0000259" key="3">
    <source>
        <dbReference type="PROSITE" id="PS50887"/>
    </source>
</evidence>
<keyword evidence="5" id="KW-1185">Reference proteome</keyword>
<dbReference type="SMART" id="SM00052">
    <property type="entry name" value="EAL"/>
    <property type="match status" value="1"/>
</dbReference>
<comment type="caution">
    <text evidence="4">The sequence shown here is derived from an EMBL/GenBank/DDBJ whole genome shotgun (WGS) entry which is preliminary data.</text>
</comment>
<feature type="transmembrane region" description="Helical" evidence="1">
    <location>
        <begin position="97"/>
        <end position="116"/>
    </location>
</feature>
<accession>A0ABW2J942</accession>
<dbReference type="SUPFAM" id="SSF55073">
    <property type="entry name" value="Nucleotide cyclase"/>
    <property type="match status" value="1"/>
</dbReference>
<sequence length="707" mass="77785">MNAPIAHLYYISVGVLLMAAFHAALLARSSAYTRAYWAFATICLSFSLFQFFCAAQYVAIDPQAAMSAHKWVNFFSILIVALIAYLVASIENKPSSFMVAYGVAGLAALVIVANFLNPLGYRFDSLQQDGFTVFPWGEQINIFSGEQSVVYRLMRLLSLAVLVYTIVFSVRIRKLGGRLANRLIWISIVLMLVTASFAGLSDSGALKMPYLGGFGFLFLVAGFSVLVRADVSNRKIEEIRINEALEREVKSHKIANQRFEHALHNDPLTGLPNRAGALIRLNNLIDINKLNQTKLAVFLFDIDQLGIINGTRGHKTGDQLLREVSQRLQNNLRDSDLIARLDSGGFVIGASGLKGESCEALLHEKLSSALEPPFDVAGSVLKMTFSAGVAVFPDDAGMAEDILAAVELALHDAKSSGPGNLRVFHPSLKESIQSRIDFESALKEALEKKQFFLCYQPQVLASDGRTVCLEALIRWQHPTYGLVMPDRFIQLAESMGLIALIGAWVIDSACEQLARWRAMGFEEVRVAVNLSAQQLLDPDLEETVTRALERSSLSGSDLELEITESVLMQDPERSIERLSALRKLGVRLSIDDFGTGYSSLGYLRVLPVHAFKLDRSFVRDIGNGGKDLEICATSIGLAKNLGLEIVAEGVETEAQMQQLRTLGCHLLQGYFFAKPLIVEAASHFLTSCSHKVLMPPEEMQMTLGLAR</sequence>
<dbReference type="Gene3D" id="3.20.20.450">
    <property type="entry name" value="EAL domain"/>
    <property type="match status" value="1"/>
</dbReference>
<organism evidence="4 5">
    <name type="scientific">Herminiimonas aquatilis</name>
    <dbReference type="NCBI Taxonomy" id="345342"/>
    <lineage>
        <taxon>Bacteria</taxon>
        <taxon>Pseudomonadati</taxon>
        <taxon>Pseudomonadota</taxon>
        <taxon>Betaproteobacteria</taxon>
        <taxon>Burkholderiales</taxon>
        <taxon>Oxalobacteraceae</taxon>
        <taxon>Herminiimonas</taxon>
    </lineage>
</organism>
<gene>
    <name evidence="4" type="ORF">ACFQO0_16365</name>
</gene>
<evidence type="ECO:0000313" key="4">
    <source>
        <dbReference type="EMBL" id="MFC7300014.1"/>
    </source>
</evidence>
<dbReference type="CDD" id="cd01948">
    <property type="entry name" value="EAL"/>
    <property type="match status" value="1"/>
</dbReference>
<feature type="transmembrane region" description="Helical" evidence="1">
    <location>
        <begin position="6"/>
        <end position="25"/>
    </location>
</feature>
<dbReference type="PANTHER" id="PTHR33121:SF70">
    <property type="entry name" value="SIGNALING PROTEIN YKOW"/>
    <property type="match status" value="1"/>
</dbReference>
<dbReference type="PANTHER" id="PTHR33121">
    <property type="entry name" value="CYCLIC DI-GMP PHOSPHODIESTERASE PDEF"/>
    <property type="match status" value="1"/>
</dbReference>
<dbReference type="InterPro" id="IPR050706">
    <property type="entry name" value="Cyclic-di-GMP_PDE-like"/>
</dbReference>
<dbReference type="InterPro" id="IPR043128">
    <property type="entry name" value="Rev_trsase/Diguanyl_cyclase"/>
</dbReference>
<dbReference type="PROSITE" id="PS50887">
    <property type="entry name" value="GGDEF"/>
    <property type="match status" value="1"/>
</dbReference>
<feature type="transmembrane region" description="Helical" evidence="1">
    <location>
        <begin position="179"/>
        <end position="198"/>
    </location>
</feature>
<dbReference type="InterPro" id="IPR035919">
    <property type="entry name" value="EAL_sf"/>
</dbReference>
<feature type="domain" description="GGDEF" evidence="3">
    <location>
        <begin position="293"/>
        <end position="426"/>
    </location>
</feature>
<dbReference type="PROSITE" id="PS50883">
    <property type="entry name" value="EAL"/>
    <property type="match status" value="1"/>
</dbReference>
<dbReference type="InterPro" id="IPR000160">
    <property type="entry name" value="GGDEF_dom"/>
</dbReference>
<dbReference type="Pfam" id="PF00990">
    <property type="entry name" value="GGDEF"/>
    <property type="match status" value="1"/>
</dbReference>
<feature type="transmembrane region" description="Helical" evidence="1">
    <location>
        <begin position="210"/>
        <end position="231"/>
    </location>
</feature>